<dbReference type="GO" id="GO:0016301">
    <property type="term" value="F:kinase activity"/>
    <property type="evidence" value="ECO:0007669"/>
    <property type="project" value="UniProtKB-KW"/>
</dbReference>
<keyword evidence="2" id="KW-0808">Transferase</keyword>
<keyword evidence="2" id="KW-0418">Kinase</keyword>
<feature type="region of interest" description="Disordered" evidence="1">
    <location>
        <begin position="191"/>
        <end position="269"/>
    </location>
</feature>
<comment type="caution">
    <text evidence="2">The sequence shown here is derived from an EMBL/GenBank/DDBJ whole genome shotgun (WGS) entry which is preliminary data.</text>
</comment>
<dbReference type="AlphaFoldDB" id="A0A4Z2ITP1"/>
<protein>
    <submittedName>
        <fullName evidence="2">Tyrosine-protein kinase ABL1</fullName>
    </submittedName>
</protein>
<gene>
    <name evidence="2" type="primary">Abl1</name>
    <name evidence="2" type="ORF">EYF80_008525</name>
</gene>
<evidence type="ECO:0000313" key="2">
    <source>
        <dbReference type="EMBL" id="TNN81191.1"/>
    </source>
</evidence>
<organism evidence="2 3">
    <name type="scientific">Liparis tanakae</name>
    <name type="common">Tanaka's snailfish</name>
    <dbReference type="NCBI Taxonomy" id="230148"/>
    <lineage>
        <taxon>Eukaryota</taxon>
        <taxon>Metazoa</taxon>
        <taxon>Chordata</taxon>
        <taxon>Craniata</taxon>
        <taxon>Vertebrata</taxon>
        <taxon>Euteleostomi</taxon>
        <taxon>Actinopterygii</taxon>
        <taxon>Neopterygii</taxon>
        <taxon>Teleostei</taxon>
        <taxon>Neoteleostei</taxon>
        <taxon>Acanthomorphata</taxon>
        <taxon>Eupercaria</taxon>
        <taxon>Perciformes</taxon>
        <taxon>Cottioidei</taxon>
        <taxon>Cottales</taxon>
        <taxon>Liparidae</taxon>
        <taxon>Liparis</taxon>
    </lineage>
</organism>
<feature type="region of interest" description="Disordered" evidence="1">
    <location>
        <begin position="52"/>
        <end position="154"/>
    </location>
</feature>
<keyword evidence="3" id="KW-1185">Reference proteome</keyword>
<dbReference type="Proteomes" id="UP000314294">
    <property type="component" value="Unassembled WGS sequence"/>
</dbReference>
<reference evidence="2 3" key="1">
    <citation type="submission" date="2019-03" db="EMBL/GenBank/DDBJ databases">
        <title>First draft genome of Liparis tanakae, snailfish: a comprehensive survey of snailfish specific genes.</title>
        <authorList>
            <person name="Kim W."/>
            <person name="Song I."/>
            <person name="Jeong J.-H."/>
            <person name="Kim D."/>
            <person name="Kim S."/>
            <person name="Ryu S."/>
            <person name="Song J.Y."/>
            <person name="Lee S.K."/>
        </authorList>
    </citation>
    <scope>NUCLEOTIDE SEQUENCE [LARGE SCALE GENOMIC DNA]</scope>
    <source>
        <tissue evidence="2">Muscle</tissue>
    </source>
</reference>
<accession>A0A4Z2ITP1</accession>
<proteinExistence type="predicted"/>
<name>A0A4Z2ITP1_9TELE</name>
<feature type="compositionally biased region" description="Basic and acidic residues" evidence="1">
    <location>
        <begin position="133"/>
        <end position="154"/>
    </location>
</feature>
<evidence type="ECO:0000313" key="3">
    <source>
        <dbReference type="Proteomes" id="UP000314294"/>
    </source>
</evidence>
<dbReference type="OrthoDB" id="98077at2759"/>
<feature type="compositionally biased region" description="Polar residues" evidence="1">
    <location>
        <begin position="253"/>
        <end position="269"/>
    </location>
</feature>
<sequence>MLEICLKLVGCKSKKGLSSSSSCYLEDVFYVRLSVARVVAVHVSKAPELPTKTRTLRKNMDSRDGDSPDPLDPEVAVSSPMLPRKERPFLDSNLNEDDRLIPKDKDKTRGSGFLSLIKKKKKNAPAPPKRSSSFREMDVHPDRRGATPDLRDGDGFNNGASLAVNDITHGLDSAKFLSNNNGAGGITNGAPTYPGPLFPRKKGAPAVPGPGGKVATTPPGEEEVMSNSKRFLRKEEVVTQTAKGWDTEKKSKAQPTNLPLRNQSPLPKS</sequence>
<feature type="compositionally biased region" description="Basic and acidic residues" evidence="1">
    <location>
        <begin position="96"/>
        <end position="109"/>
    </location>
</feature>
<evidence type="ECO:0000256" key="1">
    <source>
        <dbReference type="SAM" id="MobiDB-lite"/>
    </source>
</evidence>
<dbReference type="EMBL" id="SRLO01000048">
    <property type="protein sequence ID" value="TNN81191.1"/>
    <property type="molecule type" value="Genomic_DNA"/>
</dbReference>